<dbReference type="InterPro" id="IPR020904">
    <property type="entry name" value="Sc_DH/Rdtase_CS"/>
</dbReference>
<protein>
    <submittedName>
        <fullName evidence="3">Glucose 1-dehydrogenase</fullName>
        <ecNumber evidence="3">1.1.1.47</ecNumber>
    </submittedName>
</protein>
<dbReference type="InterPro" id="IPR002347">
    <property type="entry name" value="SDR_fam"/>
</dbReference>
<dbReference type="CDD" id="cd05233">
    <property type="entry name" value="SDR_c"/>
    <property type="match status" value="1"/>
</dbReference>
<accession>A0A6G4WNK1</accession>
<comment type="similarity">
    <text evidence="1">Belongs to the short-chain dehydrogenases/reductases (SDR) family.</text>
</comment>
<comment type="caution">
    <text evidence="3">The sequence shown here is derived from an EMBL/GenBank/DDBJ whole genome shotgun (WGS) entry which is preliminary data.</text>
</comment>
<dbReference type="Proteomes" id="UP001642900">
    <property type="component" value="Unassembled WGS sequence"/>
</dbReference>
<dbReference type="PANTHER" id="PTHR43975:SF2">
    <property type="entry name" value="EG:BACR7A4.14 PROTEIN-RELATED"/>
    <property type="match status" value="1"/>
</dbReference>
<dbReference type="InterPro" id="IPR057326">
    <property type="entry name" value="KR_dom"/>
</dbReference>
<dbReference type="Gene3D" id="3.40.50.720">
    <property type="entry name" value="NAD(P)-binding Rossmann-like Domain"/>
    <property type="match status" value="1"/>
</dbReference>
<evidence type="ECO:0000259" key="2">
    <source>
        <dbReference type="SMART" id="SM00822"/>
    </source>
</evidence>
<dbReference type="PANTHER" id="PTHR43975">
    <property type="entry name" value="ZGC:101858"/>
    <property type="match status" value="1"/>
</dbReference>
<dbReference type="InterPro" id="IPR036291">
    <property type="entry name" value="NAD(P)-bd_dom_sf"/>
</dbReference>
<dbReference type="SUPFAM" id="SSF51735">
    <property type="entry name" value="NAD(P)-binding Rossmann-fold domains"/>
    <property type="match status" value="1"/>
</dbReference>
<dbReference type="PROSITE" id="PS00061">
    <property type="entry name" value="ADH_SHORT"/>
    <property type="match status" value="1"/>
</dbReference>
<gene>
    <name evidence="3" type="ORF">G6N73_32445</name>
</gene>
<name>A0A6G4WNK1_9HYPH</name>
<dbReference type="GO" id="GO:0047936">
    <property type="term" value="F:glucose 1-dehydrogenase [NAD(P)+] activity"/>
    <property type="evidence" value="ECO:0007669"/>
    <property type="project" value="UniProtKB-EC"/>
</dbReference>
<dbReference type="PRINTS" id="PR00081">
    <property type="entry name" value="GDHRDH"/>
</dbReference>
<proteinExistence type="inferred from homology"/>
<dbReference type="FunFam" id="3.40.50.720:FF:000084">
    <property type="entry name" value="Short-chain dehydrogenase reductase"/>
    <property type="match status" value="1"/>
</dbReference>
<evidence type="ECO:0000313" key="4">
    <source>
        <dbReference type="Proteomes" id="UP001642900"/>
    </source>
</evidence>
<sequence length="251" mass="26795">MSERFQNKVALITGGSTGIGLATAALFIREGAKVYITGRNGKSLDKAATELGPKGVAIQSDVAEIADLERVRDRIKEEDGRLDIVVANAGIAENNTFGETSEAEFDKTFDINVKGLFFTTQTMLPLLSDGGAVVLTASILSGKGFPNMSLYSASKAAVRSFARSWSNDLRERKIRVSAVSPGPVQTPIMENGLKMNAEQIEQYRAMVAQVAPLERFGEPSEIAEAIAFLASDAARYITGVELSVDGGMAQV</sequence>
<dbReference type="RefSeq" id="WP_165034028.1">
    <property type="nucleotide sequence ID" value="NZ_JAAKZF010000119.1"/>
</dbReference>
<dbReference type="SMART" id="SM00822">
    <property type="entry name" value="PKS_KR"/>
    <property type="match status" value="1"/>
</dbReference>
<organism evidence="3 4">
    <name type="scientific">Allomesorhizobium camelthorni</name>
    <dbReference type="NCBI Taxonomy" id="475069"/>
    <lineage>
        <taxon>Bacteria</taxon>
        <taxon>Pseudomonadati</taxon>
        <taxon>Pseudomonadota</taxon>
        <taxon>Alphaproteobacteria</taxon>
        <taxon>Hyphomicrobiales</taxon>
        <taxon>Phyllobacteriaceae</taxon>
        <taxon>Allomesorhizobium</taxon>
    </lineage>
</organism>
<dbReference type="AlphaFoldDB" id="A0A6G4WNK1"/>
<dbReference type="Pfam" id="PF13561">
    <property type="entry name" value="adh_short_C2"/>
    <property type="match status" value="1"/>
</dbReference>
<dbReference type="NCBIfam" id="NF005559">
    <property type="entry name" value="PRK07231.1"/>
    <property type="match status" value="1"/>
</dbReference>
<dbReference type="EC" id="1.1.1.47" evidence="3"/>
<feature type="domain" description="Ketoreductase" evidence="2">
    <location>
        <begin position="8"/>
        <end position="187"/>
    </location>
</feature>
<keyword evidence="4" id="KW-1185">Reference proteome</keyword>
<evidence type="ECO:0000313" key="3">
    <source>
        <dbReference type="EMBL" id="NGO55680.1"/>
    </source>
</evidence>
<keyword evidence="3" id="KW-0560">Oxidoreductase</keyword>
<dbReference type="EMBL" id="JAAKZF010000119">
    <property type="protein sequence ID" value="NGO55680.1"/>
    <property type="molecule type" value="Genomic_DNA"/>
</dbReference>
<dbReference type="PRINTS" id="PR00080">
    <property type="entry name" value="SDRFAMILY"/>
</dbReference>
<reference evidence="3 4" key="1">
    <citation type="submission" date="2020-02" db="EMBL/GenBank/DDBJ databases">
        <title>Genome sequence of strain CCNWXJ40-4.</title>
        <authorList>
            <person name="Gao J."/>
            <person name="Sun J."/>
        </authorList>
    </citation>
    <scope>NUCLEOTIDE SEQUENCE [LARGE SCALE GENOMIC DNA]</scope>
    <source>
        <strain evidence="3 4">CCNWXJ 40-4</strain>
    </source>
</reference>
<evidence type="ECO:0000256" key="1">
    <source>
        <dbReference type="ARBA" id="ARBA00006484"/>
    </source>
</evidence>